<proteinExistence type="predicted"/>
<organism evidence="2 3">
    <name type="scientific">Prorocentrum cordatum</name>
    <dbReference type="NCBI Taxonomy" id="2364126"/>
    <lineage>
        <taxon>Eukaryota</taxon>
        <taxon>Sar</taxon>
        <taxon>Alveolata</taxon>
        <taxon>Dinophyceae</taxon>
        <taxon>Prorocentrales</taxon>
        <taxon>Prorocentraceae</taxon>
        <taxon>Prorocentrum</taxon>
    </lineage>
</organism>
<protein>
    <submittedName>
        <fullName evidence="2">Uncharacterized protein</fullName>
    </submittedName>
</protein>
<evidence type="ECO:0000313" key="3">
    <source>
        <dbReference type="Proteomes" id="UP001189429"/>
    </source>
</evidence>
<feature type="non-terminal residue" evidence="2">
    <location>
        <position position="90"/>
    </location>
</feature>
<feature type="region of interest" description="Disordered" evidence="1">
    <location>
        <begin position="60"/>
        <end position="90"/>
    </location>
</feature>
<reference evidence="2" key="1">
    <citation type="submission" date="2023-10" db="EMBL/GenBank/DDBJ databases">
        <authorList>
            <person name="Chen Y."/>
            <person name="Shah S."/>
            <person name="Dougan E. K."/>
            <person name="Thang M."/>
            <person name="Chan C."/>
        </authorList>
    </citation>
    <scope>NUCLEOTIDE SEQUENCE [LARGE SCALE GENOMIC DNA]</scope>
</reference>
<comment type="caution">
    <text evidence="2">The sequence shown here is derived from an EMBL/GenBank/DDBJ whole genome shotgun (WGS) entry which is preliminary data.</text>
</comment>
<gene>
    <name evidence="2" type="ORF">PCOR1329_LOCUS164</name>
</gene>
<evidence type="ECO:0000313" key="2">
    <source>
        <dbReference type="EMBL" id="CAK0788225.1"/>
    </source>
</evidence>
<keyword evidence="3" id="KW-1185">Reference proteome</keyword>
<evidence type="ECO:0000256" key="1">
    <source>
        <dbReference type="SAM" id="MobiDB-lite"/>
    </source>
</evidence>
<accession>A0ABN9P6E9</accession>
<dbReference type="Proteomes" id="UP001189429">
    <property type="component" value="Unassembled WGS sequence"/>
</dbReference>
<sequence>MSVSSCCARSPSVPFAFRGRAALVLRGRAGDEAVAIFGAKVNEMSSYELERMLTQRPLRMQFAQQPGGRPADDDGQHAAEPTRAAARGHR</sequence>
<dbReference type="EMBL" id="CAUYUJ010000010">
    <property type="protein sequence ID" value="CAK0788225.1"/>
    <property type="molecule type" value="Genomic_DNA"/>
</dbReference>
<name>A0ABN9P6E9_9DINO</name>